<dbReference type="PANTHER" id="PTHR28627:SF1">
    <property type="entry name" value="CYTOCHROME C OXIDASE ASSEMBLY FACTOR 5"/>
    <property type="match status" value="1"/>
</dbReference>
<dbReference type="GO" id="GO:0033617">
    <property type="term" value="P:mitochondrial respiratory chain complex IV assembly"/>
    <property type="evidence" value="ECO:0007669"/>
    <property type="project" value="TreeGrafter"/>
</dbReference>
<feature type="compositionally biased region" description="Basic and acidic residues" evidence="3">
    <location>
        <begin position="76"/>
        <end position="89"/>
    </location>
</feature>
<dbReference type="EMBL" id="PUHQ01000035">
    <property type="protein sequence ID" value="KAG0661393.1"/>
    <property type="molecule type" value="Genomic_DNA"/>
</dbReference>
<gene>
    <name evidence="4" type="ORF">C6P46_003990</name>
</gene>
<comment type="similarity">
    <text evidence="1">Belongs to the PET191 family.</text>
</comment>
<dbReference type="AlphaFoldDB" id="A0A9P7B5R8"/>
<dbReference type="OrthoDB" id="282149at2759"/>
<dbReference type="PANTHER" id="PTHR28627">
    <property type="entry name" value="CYTOCHROME C OXIDASE ASSEMBLY FACTOR 5"/>
    <property type="match status" value="1"/>
</dbReference>
<evidence type="ECO:0008006" key="6">
    <source>
        <dbReference type="Google" id="ProtNLM"/>
    </source>
</evidence>
<sequence>MSCKGIREALADCIMRSDCVLKSNPPRSPQECLKEHYDELPQECQLLRKSFFECKRGMLDMRKRFRGNEPAQFKATGKEGLGEGVQAKE</sequence>
<dbReference type="GO" id="GO:0005739">
    <property type="term" value="C:mitochondrion"/>
    <property type="evidence" value="ECO:0007669"/>
    <property type="project" value="TreeGrafter"/>
</dbReference>
<evidence type="ECO:0000256" key="2">
    <source>
        <dbReference type="ARBA" id="ARBA00023157"/>
    </source>
</evidence>
<name>A0A9P7B5R8_RHOMI</name>
<evidence type="ECO:0000313" key="4">
    <source>
        <dbReference type="EMBL" id="KAG0661393.1"/>
    </source>
</evidence>
<reference evidence="4 5" key="1">
    <citation type="submission" date="2020-11" db="EMBL/GenBank/DDBJ databases">
        <title>Kefir isolates.</title>
        <authorList>
            <person name="Marcisauskas S."/>
            <person name="Kim Y."/>
            <person name="Blasche S."/>
        </authorList>
    </citation>
    <scope>NUCLEOTIDE SEQUENCE [LARGE SCALE GENOMIC DNA]</scope>
    <source>
        <strain evidence="4 5">KR</strain>
    </source>
</reference>
<keyword evidence="2" id="KW-1015">Disulfide bond</keyword>
<comment type="caution">
    <text evidence="4">The sequence shown here is derived from an EMBL/GenBank/DDBJ whole genome shotgun (WGS) entry which is preliminary data.</text>
</comment>
<evidence type="ECO:0000256" key="1">
    <source>
        <dbReference type="ARBA" id="ARBA00007785"/>
    </source>
</evidence>
<dbReference type="InterPro" id="IPR018793">
    <property type="entry name" value="Cyt_c_oxidase_assmbl_Pet191"/>
</dbReference>
<evidence type="ECO:0000313" key="5">
    <source>
        <dbReference type="Proteomes" id="UP000777482"/>
    </source>
</evidence>
<proteinExistence type="inferred from homology"/>
<dbReference type="PROSITE" id="PS51808">
    <property type="entry name" value="CHCH"/>
    <property type="match status" value="1"/>
</dbReference>
<keyword evidence="5" id="KW-1185">Reference proteome</keyword>
<dbReference type="Pfam" id="PF10203">
    <property type="entry name" value="Pet191_N"/>
    <property type="match status" value="1"/>
</dbReference>
<protein>
    <recommendedName>
        <fullName evidence="6">Cytochrome c oxidase assembly factor 5</fullName>
    </recommendedName>
</protein>
<feature type="region of interest" description="Disordered" evidence="3">
    <location>
        <begin position="69"/>
        <end position="89"/>
    </location>
</feature>
<organism evidence="4 5">
    <name type="scientific">Rhodotorula mucilaginosa</name>
    <name type="common">Yeast</name>
    <name type="synonym">Rhodotorula rubra</name>
    <dbReference type="NCBI Taxonomy" id="5537"/>
    <lineage>
        <taxon>Eukaryota</taxon>
        <taxon>Fungi</taxon>
        <taxon>Dikarya</taxon>
        <taxon>Basidiomycota</taxon>
        <taxon>Pucciniomycotina</taxon>
        <taxon>Microbotryomycetes</taxon>
        <taxon>Sporidiobolales</taxon>
        <taxon>Sporidiobolaceae</taxon>
        <taxon>Rhodotorula</taxon>
    </lineage>
</organism>
<dbReference type="Proteomes" id="UP000777482">
    <property type="component" value="Unassembled WGS sequence"/>
</dbReference>
<accession>A0A9P7B5R8</accession>
<evidence type="ECO:0000256" key="3">
    <source>
        <dbReference type="SAM" id="MobiDB-lite"/>
    </source>
</evidence>